<dbReference type="GO" id="GO:0015658">
    <property type="term" value="F:branched-chain amino acid transmembrane transporter activity"/>
    <property type="evidence" value="ECO:0007669"/>
    <property type="project" value="TreeGrafter"/>
</dbReference>
<gene>
    <name evidence="8" type="ORF">KMZ93_04170</name>
</gene>
<evidence type="ECO:0000256" key="5">
    <source>
        <dbReference type="ARBA" id="ARBA00022970"/>
    </source>
</evidence>
<dbReference type="SMART" id="SM00382">
    <property type="entry name" value="AAA"/>
    <property type="match status" value="1"/>
</dbReference>
<evidence type="ECO:0000256" key="4">
    <source>
        <dbReference type="ARBA" id="ARBA00022840"/>
    </source>
</evidence>
<dbReference type="PROSITE" id="PS50893">
    <property type="entry name" value="ABC_TRANSPORTER_2"/>
    <property type="match status" value="1"/>
</dbReference>
<evidence type="ECO:0000256" key="3">
    <source>
        <dbReference type="ARBA" id="ARBA00022741"/>
    </source>
</evidence>
<dbReference type="GO" id="GO:0015807">
    <property type="term" value="P:L-amino acid transport"/>
    <property type="evidence" value="ECO:0007669"/>
    <property type="project" value="TreeGrafter"/>
</dbReference>
<dbReference type="InterPro" id="IPR003439">
    <property type="entry name" value="ABC_transporter-like_ATP-bd"/>
</dbReference>
<evidence type="ECO:0000256" key="6">
    <source>
        <dbReference type="ARBA" id="ARBA00024722"/>
    </source>
</evidence>
<dbReference type="RefSeq" id="WP_215604878.1">
    <property type="nucleotide sequence ID" value="NZ_CP076136.1"/>
</dbReference>
<evidence type="ECO:0000256" key="1">
    <source>
        <dbReference type="ARBA" id="ARBA00005417"/>
    </source>
</evidence>
<dbReference type="InterPro" id="IPR052156">
    <property type="entry name" value="BCAA_Transport_ATP-bd_LivF"/>
</dbReference>
<dbReference type="InterPro" id="IPR017871">
    <property type="entry name" value="ABC_transporter-like_CS"/>
</dbReference>
<dbReference type="Proteomes" id="UP000676951">
    <property type="component" value="Chromosome"/>
</dbReference>
<dbReference type="GO" id="GO:0005524">
    <property type="term" value="F:ATP binding"/>
    <property type="evidence" value="ECO:0007669"/>
    <property type="project" value="UniProtKB-KW"/>
</dbReference>
<evidence type="ECO:0000256" key="2">
    <source>
        <dbReference type="ARBA" id="ARBA00022448"/>
    </source>
</evidence>
<dbReference type="EMBL" id="CP076136">
    <property type="protein sequence ID" value="QWG24131.1"/>
    <property type="molecule type" value="Genomic_DNA"/>
</dbReference>
<dbReference type="InterPro" id="IPR027417">
    <property type="entry name" value="P-loop_NTPase"/>
</dbReference>
<dbReference type="PROSITE" id="PS00211">
    <property type="entry name" value="ABC_TRANSPORTER_1"/>
    <property type="match status" value="1"/>
</dbReference>
<reference evidence="8 9" key="1">
    <citation type="submission" date="2021-06" db="EMBL/GenBank/DDBJ databases">
        <title>Bradyrhizobium sp. S2-11-4 Genome sequencing.</title>
        <authorList>
            <person name="Jin L."/>
        </authorList>
    </citation>
    <scope>NUCLEOTIDE SEQUENCE [LARGE SCALE GENOMIC DNA]</scope>
    <source>
        <strain evidence="8 9">S2-11-4</strain>
    </source>
</reference>
<comment type="similarity">
    <text evidence="1">Belongs to the ABC transporter superfamily.</text>
</comment>
<feature type="domain" description="ABC transporter" evidence="7">
    <location>
        <begin position="4"/>
        <end position="235"/>
    </location>
</feature>
<organism evidence="8 9">
    <name type="scientific">Bradyrhizobium sediminis</name>
    <dbReference type="NCBI Taxonomy" id="2840469"/>
    <lineage>
        <taxon>Bacteria</taxon>
        <taxon>Pseudomonadati</taxon>
        <taxon>Pseudomonadota</taxon>
        <taxon>Alphaproteobacteria</taxon>
        <taxon>Hyphomicrobiales</taxon>
        <taxon>Nitrobacteraceae</taxon>
        <taxon>Bradyrhizobium</taxon>
    </lineage>
</organism>
<keyword evidence="4 8" id="KW-0067">ATP-binding</keyword>
<dbReference type="Pfam" id="PF00005">
    <property type="entry name" value="ABC_tran"/>
    <property type="match status" value="1"/>
</dbReference>
<accession>A0A975P0G3</accession>
<dbReference type="Gene3D" id="3.40.50.300">
    <property type="entry name" value="P-loop containing nucleotide triphosphate hydrolases"/>
    <property type="match status" value="1"/>
</dbReference>
<dbReference type="GO" id="GO:0016887">
    <property type="term" value="F:ATP hydrolysis activity"/>
    <property type="evidence" value="ECO:0007669"/>
    <property type="project" value="InterPro"/>
</dbReference>
<evidence type="ECO:0000313" key="9">
    <source>
        <dbReference type="Proteomes" id="UP000676951"/>
    </source>
</evidence>
<proteinExistence type="inferred from homology"/>
<keyword evidence="2" id="KW-0813">Transport</keyword>
<keyword evidence="3" id="KW-0547">Nucleotide-binding</keyword>
<comment type="function">
    <text evidence="6">Involved in beta-(1--&gt;2)glucan export. Transmembrane domains (TMD) form a pore in the inner membrane and the ATP-binding domain (NBD) is responsible for energy generation.</text>
</comment>
<sequence length="235" mass="24787">MSLLVIRDLVVRRGGKVVVDNLSLTLDAGRITSLIGPNGAGKSSLVLALGGVLPIESGVVELEGRSLAGKSPELIRAAGIAAVPEGHQVLSGLSVEDNLQAAGFQHSPRQIASIIDDVFGIFPELLERRNQKAGTMSGGQQQMLALGQALVARPKLILADEMSLGLAPLIVKRLMGVVAKLATQGTGILLIEQFTQIALQLANEVHVMARGRFRYSGVAQPLIDDPDILHKAYLA</sequence>
<evidence type="ECO:0000259" key="7">
    <source>
        <dbReference type="PROSITE" id="PS50893"/>
    </source>
</evidence>
<dbReference type="PANTHER" id="PTHR43820">
    <property type="entry name" value="HIGH-AFFINITY BRANCHED-CHAIN AMINO ACID TRANSPORT ATP-BINDING PROTEIN LIVF"/>
    <property type="match status" value="1"/>
</dbReference>
<keyword evidence="5" id="KW-0029">Amino-acid transport</keyword>
<name>A0A975P0G3_9BRAD</name>
<dbReference type="InterPro" id="IPR003593">
    <property type="entry name" value="AAA+_ATPase"/>
</dbReference>
<dbReference type="PANTHER" id="PTHR43820:SF4">
    <property type="entry name" value="HIGH-AFFINITY BRANCHED-CHAIN AMINO ACID TRANSPORT ATP-BINDING PROTEIN LIVF"/>
    <property type="match status" value="1"/>
</dbReference>
<dbReference type="AlphaFoldDB" id="A0A975P0G3"/>
<dbReference type="SUPFAM" id="SSF52540">
    <property type="entry name" value="P-loop containing nucleoside triphosphate hydrolases"/>
    <property type="match status" value="1"/>
</dbReference>
<keyword evidence="9" id="KW-1185">Reference proteome</keyword>
<evidence type="ECO:0000313" key="8">
    <source>
        <dbReference type="EMBL" id="QWG24131.1"/>
    </source>
</evidence>
<protein>
    <submittedName>
        <fullName evidence="8">ATP-binding cassette domain-containing protein</fullName>
    </submittedName>
</protein>